<dbReference type="AlphaFoldDB" id="A0A848BUX4"/>
<reference evidence="1 2" key="1">
    <citation type="submission" date="2020-04" db="EMBL/GenBank/DDBJ databases">
        <authorList>
            <person name="Hitch T.C.A."/>
            <person name="Wylensek D."/>
            <person name="Clavel T."/>
        </authorList>
    </citation>
    <scope>NUCLEOTIDE SEQUENCE [LARGE SCALE GENOMIC DNA]</scope>
    <source>
        <strain evidence="1 2">Oil-RF-744-FAT-WT-6-1</strain>
    </source>
</reference>
<dbReference type="EMBL" id="JABAFG010000047">
    <property type="protein sequence ID" value="NME29492.1"/>
    <property type="molecule type" value="Genomic_DNA"/>
</dbReference>
<protein>
    <submittedName>
        <fullName evidence="1">Uncharacterized protein</fullName>
    </submittedName>
</protein>
<gene>
    <name evidence="1" type="ORF">HF872_12895</name>
</gene>
<proteinExistence type="predicted"/>
<accession>A0A848BUX4</accession>
<organism evidence="1 2">
    <name type="scientific">Megasphaera hexanoica</name>
    <dbReference type="NCBI Taxonomy" id="1675036"/>
    <lineage>
        <taxon>Bacteria</taxon>
        <taxon>Bacillati</taxon>
        <taxon>Bacillota</taxon>
        <taxon>Negativicutes</taxon>
        <taxon>Veillonellales</taxon>
        <taxon>Veillonellaceae</taxon>
        <taxon>Megasphaera</taxon>
    </lineage>
</organism>
<evidence type="ECO:0000313" key="2">
    <source>
        <dbReference type="Proteomes" id="UP000591071"/>
    </source>
</evidence>
<evidence type="ECO:0000313" key="1">
    <source>
        <dbReference type="EMBL" id="NME29492.1"/>
    </source>
</evidence>
<dbReference type="Proteomes" id="UP000591071">
    <property type="component" value="Unassembled WGS sequence"/>
</dbReference>
<comment type="caution">
    <text evidence="1">The sequence shown here is derived from an EMBL/GenBank/DDBJ whole genome shotgun (WGS) entry which is preliminary data.</text>
</comment>
<name>A0A848BUX4_9FIRM</name>
<sequence length="93" mass="10290">MPTKLIMASFVGIFYEAGKISLAQEFARNLVELSTKLRAAGGVVLAGILYEEKAAYPFEAGCGIIKTNFQEKWKIRPAVTTMRDSGNSEDEYH</sequence>